<dbReference type="Proteomes" id="UP001629274">
    <property type="component" value="Unassembled WGS sequence"/>
</dbReference>
<sequence length="190" mass="20137">MLTLHRNTHTQGTELKEHASHVVANAATAPTMYESGATVNEAFPFAHLLGMAQIKAHASEAARRIASSRIVTTARNVVAPKTAKTGMQSPTFAELLEQPTVVAKARELSAREIEDIGIAERRRGAEIMAAAIVHGSPRLGLALLESDISAKRAVSAIVAARRDLPGPAAIQSADPIHPRNYVSSSTGRPI</sequence>
<protein>
    <submittedName>
        <fullName evidence="2">Uncharacterized protein</fullName>
    </submittedName>
</protein>
<comment type="caution">
    <text evidence="2">The sequence shown here is derived from an EMBL/GenBank/DDBJ whole genome shotgun (WGS) entry which is preliminary data.</text>
</comment>
<dbReference type="EMBL" id="JAQQDR010000025">
    <property type="protein sequence ID" value="MFM0243294.1"/>
    <property type="molecule type" value="Genomic_DNA"/>
</dbReference>
<reference evidence="2 3" key="1">
    <citation type="journal article" date="2024" name="Chem. Sci.">
        <title>Discovery of megapolipeptins by genome mining of a Burkholderiales bacteria collection.</title>
        <authorList>
            <person name="Paulo B.S."/>
            <person name="Recchia M.J.J."/>
            <person name="Lee S."/>
            <person name="Fergusson C.H."/>
            <person name="Romanowski S.B."/>
            <person name="Hernandez A."/>
            <person name="Krull N."/>
            <person name="Liu D.Y."/>
            <person name="Cavanagh H."/>
            <person name="Bos A."/>
            <person name="Gray C.A."/>
            <person name="Murphy B.T."/>
            <person name="Linington R.G."/>
            <person name="Eustaquio A.S."/>
        </authorList>
    </citation>
    <scope>NUCLEOTIDE SEQUENCE [LARGE SCALE GENOMIC DNA]</scope>
    <source>
        <strain evidence="2 3">RL17-351-BIE-A</strain>
    </source>
</reference>
<dbReference type="RefSeq" id="WP_408264901.1">
    <property type="nucleotide sequence ID" value="NZ_JAQQCK010000032.1"/>
</dbReference>
<evidence type="ECO:0000256" key="1">
    <source>
        <dbReference type="SAM" id="MobiDB-lite"/>
    </source>
</evidence>
<evidence type="ECO:0000313" key="3">
    <source>
        <dbReference type="Proteomes" id="UP001629274"/>
    </source>
</evidence>
<keyword evidence="3" id="KW-1185">Reference proteome</keyword>
<feature type="region of interest" description="Disordered" evidence="1">
    <location>
        <begin position="168"/>
        <end position="190"/>
    </location>
</feature>
<accession>A0ABW9BT98</accession>
<evidence type="ECO:0000313" key="2">
    <source>
        <dbReference type="EMBL" id="MFM0243294.1"/>
    </source>
</evidence>
<feature type="compositionally biased region" description="Polar residues" evidence="1">
    <location>
        <begin position="181"/>
        <end position="190"/>
    </location>
</feature>
<organism evidence="2 3">
    <name type="scientific">Paraburkholderia phytofirmans</name>
    <dbReference type="NCBI Taxonomy" id="261302"/>
    <lineage>
        <taxon>Bacteria</taxon>
        <taxon>Pseudomonadati</taxon>
        <taxon>Pseudomonadota</taxon>
        <taxon>Betaproteobacteria</taxon>
        <taxon>Burkholderiales</taxon>
        <taxon>Burkholderiaceae</taxon>
        <taxon>Paraburkholderia</taxon>
    </lineage>
</organism>
<name>A0ABW9BT98_9BURK</name>
<proteinExistence type="predicted"/>
<gene>
    <name evidence="2" type="ORF">PQR03_34630</name>
</gene>